<dbReference type="RefSeq" id="WP_013177444.1">
    <property type="nucleotide sequence ID" value="NC_014221.1"/>
</dbReference>
<feature type="transmembrane region" description="Helical" evidence="7">
    <location>
        <begin position="143"/>
        <end position="167"/>
    </location>
</feature>
<dbReference type="InterPro" id="IPR000515">
    <property type="entry name" value="MetI-like"/>
</dbReference>
<dbReference type="Pfam" id="PF00528">
    <property type="entry name" value="BPD_transp_1"/>
    <property type="match status" value="1"/>
</dbReference>
<feature type="domain" description="ABC transmembrane type-1" evidence="8">
    <location>
        <begin position="94"/>
        <end position="283"/>
    </location>
</feature>
<feature type="transmembrane region" description="Helical" evidence="7">
    <location>
        <begin position="257"/>
        <end position="282"/>
    </location>
</feature>
<keyword evidence="2 7" id="KW-0813">Transport</keyword>
<keyword evidence="3" id="KW-1003">Cell membrane</keyword>
<dbReference type="Gene3D" id="1.10.3720.10">
    <property type="entry name" value="MetI-like"/>
    <property type="match status" value="1"/>
</dbReference>
<keyword evidence="6 7" id="KW-0472">Membrane</keyword>
<dbReference type="PANTHER" id="PTHR43386">
    <property type="entry name" value="OLIGOPEPTIDE TRANSPORT SYSTEM PERMEASE PROTEIN APPC"/>
    <property type="match status" value="1"/>
</dbReference>
<evidence type="ECO:0000256" key="7">
    <source>
        <dbReference type="RuleBase" id="RU363032"/>
    </source>
</evidence>
<organism evidence="9 10">
    <name type="scientific">Truepera radiovictrix (strain DSM 17093 / CIP 108686 / LMG 22925 / RQ-24)</name>
    <dbReference type="NCBI Taxonomy" id="649638"/>
    <lineage>
        <taxon>Bacteria</taxon>
        <taxon>Thermotogati</taxon>
        <taxon>Deinococcota</taxon>
        <taxon>Deinococci</taxon>
        <taxon>Trueperales</taxon>
        <taxon>Trueperaceae</taxon>
        <taxon>Truepera</taxon>
    </lineage>
</organism>
<keyword evidence="10" id="KW-1185">Reference proteome</keyword>
<dbReference type="InterPro" id="IPR035906">
    <property type="entry name" value="MetI-like_sf"/>
</dbReference>
<dbReference type="Proteomes" id="UP000000379">
    <property type="component" value="Chromosome"/>
</dbReference>
<evidence type="ECO:0000259" key="8">
    <source>
        <dbReference type="PROSITE" id="PS50928"/>
    </source>
</evidence>
<dbReference type="InterPro" id="IPR050366">
    <property type="entry name" value="BP-dependent_transpt_permease"/>
</dbReference>
<feature type="transmembrane region" description="Helical" evidence="7">
    <location>
        <begin position="96"/>
        <end position="122"/>
    </location>
</feature>
<evidence type="ECO:0000256" key="4">
    <source>
        <dbReference type="ARBA" id="ARBA00022692"/>
    </source>
</evidence>
<evidence type="ECO:0000256" key="1">
    <source>
        <dbReference type="ARBA" id="ARBA00004651"/>
    </source>
</evidence>
<protein>
    <submittedName>
        <fullName evidence="9">Binding-protein-dependent transport systems inner membrane component</fullName>
    </submittedName>
</protein>
<dbReference type="OrthoDB" id="9797472at2"/>
<dbReference type="GO" id="GO:0055085">
    <property type="term" value="P:transmembrane transport"/>
    <property type="evidence" value="ECO:0007669"/>
    <property type="project" value="InterPro"/>
</dbReference>
<evidence type="ECO:0000256" key="2">
    <source>
        <dbReference type="ARBA" id="ARBA00022448"/>
    </source>
</evidence>
<sequence length="295" mass="31974">MTGAATEPRAASVRGRRAWRQFWRSPLAVLGALVLLAFVLMALFAPYLAPFNPAEAQLLHRLEPPLTESAAGTRFLLGTDHLGRDLLSRLVYGSRVALIVGLGGVALSATLGVSVGLVSGYFGGWWDTLSMRLVDTLIAIPNVLLYLTVLGVFGPSLTLLILVIGLINWTTFARVVRGEVLAIKEREFVEASRASGQRALKTLLKHVLTNILAPIIVIATLDVAAVIILEAALSYLGLGVQPPTVTWGRMLADGRDYLATAWWVATFPGLFITLLCLSLIFLGDWLRDVLDPRTH</sequence>
<dbReference type="STRING" id="649638.Trad_0941"/>
<comment type="subcellular location">
    <subcellularLocation>
        <location evidence="1 7">Cell membrane</location>
        <topology evidence="1 7">Multi-pass membrane protein</topology>
    </subcellularLocation>
</comment>
<accession>D7CUT2</accession>
<evidence type="ECO:0000313" key="9">
    <source>
        <dbReference type="EMBL" id="ADI14073.1"/>
    </source>
</evidence>
<dbReference type="GO" id="GO:0005886">
    <property type="term" value="C:plasma membrane"/>
    <property type="evidence" value="ECO:0007669"/>
    <property type="project" value="UniProtKB-SubCell"/>
</dbReference>
<keyword evidence="4 7" id="KW-0812">Transmembrane</keyword>
<dbReference type="PROSITE" id="PS50928">
    <property type="entry name" value="ABC_TM1"/>
    <property type="match status" value="1"/>
</dbReference>
<name>D7CUT2_TRURR</name>
<evidence type="ECO:0000256" key="3">
    <source>
        <dbReference type="ARBA" id="ARBA00022475"/>
    </source>
</evidence>
<proteinExistence type="inferred from homology"/>
<dbReference type="CDD" id="cd06261">
    <property type="entry name" value="TM_PBP2"/>
    <property type="match status" value="1"/>
</dbReference>
<dbReference type="HOGENOM" id="CLU_028518_1_1_0"/>
<keyword evidence="5 7" id="KW-1133">Transmembrane helix</keyword>
<dbReference type="PANTHER" id="PTHR43386:SF1">
    <property type="entry name" value="D,D-DIPEPTIDE TRANSPORT SYSTEM PERMEASE PROTEIN DDPC-RELATED"/>
    <property type="match status" value="1"/>
</dbReference>
<dbReference type="InterPro" id="IPR025966">
    <property type="entry name" value="OppC_N"/>
</dbReference>
<dbReference type="KEGG" id="tra:Trad_0941"/>
<comment type="similarity">
    <text evidence="7">Belongs to the binding-protein-dependent transport system permease family.</text>
</comment>
<dbReference type="Pfam" id="PF12911">
    <property type="entry name" value="OppC_N"/>
    <property type="match status" value="1"/>
</dbReference>
<gene>
    <name evidence="9" type="ordered locus">Trad_0941</name>
</gene>
<feature type="transmembrane region" description="Helical" evidence="7">
    <location>
        <begin position="211"/>
        <end position="236"/>
    </location>
</feature>
<evidence type="ECO:0000256" key="6">
    <source>
        <dbReference type="ARBA" id="ARBA00023136"/>
    </source>
</evidence>
<dbReference type="SUPFAM" id="SSF161098">
    <property type="entry name" value="MetI-like"/>
    <property type="match status" value="1"/>
</dbReference>
<dbReference type="AlphaFoldDB" id="D7CUT2"/>
<dbReference type="eggNOG" id="COG1173">
    <property type="taxonomic scope" value="Bacteria"/>
</dbReference>
<reference evidence="9 10" key="2">
    <citation type="journal article" date="2011" name="Stand. Genomic Sci.">
        <title>Complete genome sequence of Truepera radiovictrix type strain (RQ-24).</title>
        <authorList>
            <person name="Ivanova N."/>
            <person name="Rohde C."/>
            <person name="Munk C."/>
            <person name="Nolan M."/>
            <person name="Lucas S."/>
            <person name="Del Rio T.G."/>
            <person name="Tice H."/>
            <person name="Deshpande S."/>
            <person name="Cheng J.F."/>
            <person name="Tapia R."/>
            <person name="Han C."/>
            <person name="Goodwin L."/>
            <person name="Pitluck S."/>
            <person name="Liolios K."/>
            <person name="Mavromatis K."/>
            <person name="Mikhailova N."/>
            <person name="Pati A."/>
            <person name="Chen A."/>
            <person name="Palaniappan K."/>
            <person name="Land M."/>
            <person name="Hauser L."/>
            <person name="Chang Y.J."/>
            <person name="Jeffries C.D."/>
            <person name="Brambilla E."/>
            <person name="Rohde M."/>
            <person name="Goker M."/>
            <person name="Tindall B.J."/>
            <person name="Woyke T."/>
            <person name="Bristow J."/>
            <person name="Eisen J.A."/>
            <person name="Markowitz V."/>
            <person name="Hugenholtz P."/>
            <person name="Kyrpides N.C."/>
            <person name="Klenk H.P."/>
            <person name="Lapidus A."/>
        </authorList>
    </citation>
    <scope>NUCLEOTIDE SEQUENCE [LARGE SCALE GENOMIC DNA]</scope>
    <source>
        <strain evidence="10">DSM 17093 / CIP 108686 / LMG 22925 / RQ-24</strain>
    </source>
</reference>
<dbReference type="EMBL" id="CP002049">
    <property type="protein sequence ID" value="ADI14073.1"/>
    <property type="molecule type" value="Genomic_DNA"/>
</dbReference>
<feature type="transmembrane region" description="Helical" evidence="7">
    <location>
        <begin position="27"/>
        <end position="49"/>
    </location>
</feature>
<evidence type="ECO:0000313" key="10">
    <source>
        <dbReference type="Proteomes" id="UP000000379"/>
    </source>
</evidence>
<reference evidence="10" key="1">
    <citation type="submission" date="2010-05" db="EMBL/GenBank/DDBJ databases">
        <title>The complete genome of Truepera radiovictris DSM 17093.</title>
        <authorList>
            <consortium name="US DOE Joint Genome Institute (JGI-PGF)"/>
            <person name="Lucas S."/>
            <person name="Copeland A."/>
            <person name="Lapidus A."/>
            <person name="Glavina del Rio T."/>
            <person name="Dalin E."/>
            <person name="Tice H."/>
            <person name="Bruce D."/>
            <person name="Goodwin L."/>
            <person name="Pitluck S."/>
            <person name="Kyrpides N."/>
            <person name="Mavromatis K."/>
            <person name="Ovchinnikova G."/>
            <person name="Munk A.C."/>
            <person name="Detter J.C."/>
            <person name="Han C."/>
            <person name="Tapia R."/>
            <person name="Land M."/>
            <person name="Hauser L."/>
            <person name="Markowitz V."/>
            <person name="Cheng J.-F."/>
            <person name="Hugenholtz P."/>
            <person name="Woyke T."/>
            <person name="Wu D."/>
            <person name="Tindall B."/>
            <person name="Pomrenke H.G."/>
            <person name="Brambilla E."/>
            <person name="Klenk H.-P."/>
            <person name="Eisen J.A."/>
        </authorList>
    </citation>
    <scope>NUCLEOTIDE SEQUENCE [LARGE SCALE GENOMIC DNA]</scope>
    <source>
        <strain evidence="10">DSM 17093 / CIP 108686 / LMG 22925 / RQ-24</strain>
    </source>
</reference>
<evidence type="ECO:0000256" key="5">
    <source>
        <dbReference type="ARBA" id="ARBA00022989"/>
    </source>
</evidence>